<evidence type="ECO:0008006" key="4">
    <source>
        <dbReference type="Google" id="ProtNLM"/>
    </source>
</evidence>
<feature type="transmembrane region" description="Helical" evidence="1">
    <location>
        <begin position="12"/>
        <end position="31"/>
    </location>
</feature>
<proteinExistence type="predicted"/>
<name>A0A1H0RPY7_9BACI</name>
<accession>A0A1H0RPY7</accession>
<feature type="transmembrane region" description="Helical" evidence="1">
    <location>
        <begin position="181"/>
        <end position="201"/>
    </location>
</feature>
<reference evidence="3" key="1">
    <citation type="submission" date="2016-10" db="EMBL/GenBank/DDBJ databases">
        <authorList>
            <person name="Varghese N."/>
            <person name="Submissions S."/>
        </authorList>
    </citation>
    <scope>NUCLEOTIDE SEQUENCE [LARGE SCALE GENOMIC DNA]</scope>
    <source>
        <strain evidence="3">IBRC-M10078</strain>
    </source>
</reference>
<evidence type="ECO:0000256" key="1">
    <source>
        <dbReference type="SAM" id="Phobius"/>
    </source>
</evidence>
<dbReference type="RefSeq" id="WP_090850703.1">
    <property type="nucleotide sequence ID" value="NZ_FNJU01000002.1"/>
</dbReference>
<dbReference type="Proteomes" id="UP000199159">
    <property type="component" value="Unassembled WGS sequence"/>
</dbReference>
<feature type="transmembrane region" description="Helical" evidence="1">
    <location>
        <begin position="64"/>
        <end position="92"/>
    </location>
</feature>
<protein>
    <recommendedName>
        <fullName evidence="4">DUF4129 domain-containing protein</fullName>
    </recommendedName>
</protein>
<dbReference type="EMBL" id="FNJU01000002">
    <property type="protein sequence ID" value="SDP31026.1"/>
    <property type="molecule type" value="Genomic_DNA"/>
</dbReference>
<feature type="transmembrane region" description="Helical" evidence="1">
    <location>
        <begin position="139"/>
        <end position="161"/>
    </location>
</feature>
<dbReference type="STRING" id="930152.SAMN05216565_102307"/>
<keyword evidence="1" id="KW-0472">Membrane</keyword>
<feature type="transmembrane region" description="Helical" evidence="1">
    <location>
        <begin position="270"/>
        <end position="291"/>
    </location>
</feature>
<keyword evidence="1" id="KW-0812">Transmembrane</keyword>
<feature type="transmembrane region" description="Helical" evidence="1">
    <location>
        <begin position="37"/>
        <end position="57"/>
    </location>
</feature>
<evidence type="ECO:0000313" key="2">
    <source>
        <dbReference type="EMBL" id="SDP31026.1"/>
    </source>
</evidence>
<gene>
    <name evidence="2" type="ORF">SAMN05216565_102307</name>
</gene>
<organism evidence="2 3">
    <name type="scientific">Litchfieldia salsa</name>
    <dbReference type="NCBI Taxonomy" id="930152"/>
    <lineage>
        <taxon>Bacteria</taxon>
        <taxon>Bacillati</taxon>
        <taxon>Bacillota</taxon>
        <taxon>Bacilli</taxon>
        <taxon>Bacillales</taxon>
        <taxon>Bacillaceae</taxon>
        <taxon>Litchfieldia</taxon>
    </lineage>
</organism>
<keyword evidence="1" id="KW-1133">Transmembrane helix</keyword>
<sequence length="409" mass="46627">MQYKHAFSRFYLYMMEIILLYIILVLFYFHTEVLPPLLPFMIIVIGGGGLFSFLLYLMKSNSPYILVMMFVPILAFFGSNFGLSFGICFFLAGVICWRMVGHFQRDSKLSDFLLLFLTLGVGLLIYLGAVVQGYEYSDIILYLIITQLLWMIMSKMLVSFLNNSLIQENGILSKHLANHSGSLFGVFGGLIICAVILAFALPFIVKNLLSLFFSIAGKILYTVSVPFFNAVENADFKIRPNGQEDDRVGLDGALEELTPLQDYFKFLSAINIWTVLSIIGLIILGIIFILLSRKRFMVNADNVEVPKYAFRRDTVNSPRVSVINKKSYPTEKIRKLILELELLSGKKGKGRLQAETVKEWLERNHFLNSELVESYEKVRYGGNSLTQSEIEICEDIVKQLKLQLRSLKK</sequence>
<evidence type="ECO:0000313" key="3">
    <source>
        <dbReference type="Proteomes" id="UP000199159"/>
    </source>
</evidence>
<keyword evidence="3" id="KW-1185">Reference proteome</keyword>
<dbReference type="OrthoDB" id="2352496at2"/>
<feature type="transmembrane region" description="Helical" evidence="1">
    <location>
        <begin position="112"/>
        <end position="132"/>
    </location>
</feature>
<dbReference type="AlphaFoldDB" id="A0A1H0RPY7"/>